<dbReference type="PANTHER" id="PTHR24171">
    <property type="entry name" value="ANKYRIN REPEAT DOMAIN-CONTAINING PROTEIN 39-RELATED"/>
    <property type="match status" value="1"/>
</dbReference>
<evidence type="ECO:0000256" key="4">
    <source>
        <dbReference type="SAM" id="MobiDB-lite"/>
    </source>
</evidence>
<feature type="repeat" description="ANK" evidence="3">
    <location>
        <begin position="22"/>
        <end position="54"/>
    </location>
</feature>
<evidence type="ECO:0000313" key="6">
    <source>
        <dbReference type="Proteomes" id="UP000698800"/>
    </source>
</evidence>
<evidence type="ECO:0000313" key="5">
    <source>
        <dbReference type="EMBL" id="KAH0541438.1"/>
    </source>
</evidence>
<gene>
    <name evidence="5" type="ORF">FGG08_004128</name>
</gene>
<evidence type="ECO:0000256" key="3">
    <source>
        <dbReference type="PROSITE-ProRule" id="PRU00023"/>
    </source>
</evidence>
<keyword evidence="1" id="KW-0677">Repeat</keyword>
<feature type="compositionally biased region" description="Basic and acidic residues" evidence="4">
    <location>
        <begin position="254"/>
        <end position="271"/>
    </location>
</feature>
<dbReference type="PROSITE" id="PS50297">
    <property type="entry name" value="ANK_REP_REGION"/>
    <property type="match status" value="3"/>
</dbReference>
<dbReference type="AlphaFoldDB" id="A0A9P8I159"/>
<dbReference type="EMBL" id="JAGHQL010000079">
    <property type="protein sequence ID" value="KAH0541438.1"/>
    <property type="molecule type" value="Genomic_DNA"/>
</dbReference>
<feature type="region of interest" description="Disordered" evidence="4">
    <location>
        <begin position="120"/>
        <end position="153"/>
    </location>
</feature>
<feature type="non-terminal residue" evidence="5">
    <location>
        <position position="271"/>
    </location>
</feature>
<proteinExistence type="predicted"/>
<accession>A0A9P8I159</accession>
<dbReference type="OrthoDB" id="20872at2759"/>
<dbReference type="SUPFAM" id="SSF48403">
    <property type="entry name" value="Ankyrin repeat"/>
    <property type="match status" value="1"/>
</dbReference>
<comment type="caution">
    <text evidence="5">The sequence shown here is derived from an EMBL/GenBank/DDBJ whole genome shotgun (WGS) entry which is preliminary data.</text>
</comment>
<evidence type="ECO:0000256" key="2">
    <source>
        <dbReference type="ARBA" id="ARBA00023043"/>
    </source>
</evidence>
<dbReference type="SMART" id="SM00248">
    <property type="entry name" value="ANK"/>
    <property type="match status" value="3"/>
</dbReference>
<organism evidence="5 6">
    <name type="scientific">Glutinoglossum americanum</name>
    <dbReference type="NCBI Taxonomy" id="1670608"/>
    <lineage>
        <taxon>Eukaryota</taxon>
        <taxon>Fungi</taxon>
        <taxon>Dikarya</taxon>
        <taxon>Ascomycota</taxon>
        <taxon>Pezizomycotina</taxon>
        <taxon>Geoglossomycetes</taxon>
        <taxon>Geoglossales</taxon>
        <taxon>Geoglossaceae</taxon>
        <taxon>Glutinoglossum</taxon>
    </lineage>
</organism>
<protein>
    <recommendedName>
        <fullName evidence="7">Ankyrin repeat protein</fullName>
    </recommendedName>
</protein>
<sequence length="271" mass="28372">GHEAVARLLLEKGADAAVRDTSTSTALHHAARSGHEAVARLLLEKGVDVATEDGLGRTALHRAAGSGHETIVRLLLEKGADTAAEDESGLTAMYLAAESGHEAVARLLLGKGADVATKDKSGSTALQQAAASGHEVDDARVDASPQPPGARDTLSRESVQMIFYSGMTLISHGLVEPLAFVTSLVFPRQSRASFVLERTYRVCFALTIGRTVAETHRAVFGTLWRVKCSITPFKAAPIGVSAGTGGSVGQLSEDPFRPSPAERRREGVAGA</sequence>
<dbReference type="Proteomes" id="UP000698800">
    <property type="component" value="Unassembled WGS sequence"/>
</dbReference>
<dbReference type="InterPro" id="IPR002110">
    <property type="entry name" value="Ankyrin_rpt"/>
</dbReference>
<keyword evidence="2 3" id="KW-0040">ANK repeat</keyword>
<evidence type="ECO:0000256" key="1">
    <source>
        <dbReference type="ARBA" id="ARBA00022737"/>
    </source>
</evidence>
<dbReference type="Pfam" id="PF13637">
    <property type="entry name" value="Ank_4"/>
    <property type="match status" value="1"/>
</dbReference>
<feature type="repeat" description="ANK" evidence="3">
    <location>
        <begin position="55"/>
        <end position="87"/>
    </location>
</feature>
<dbReference type="PROSITE" id="PS50088">
    <property type="entry name" value="ANK_REPEAT"/>
    <property type="match status" value="4"/>
</dbReference>
<evidence type="ECO:0008006" key="7">
    <source>
        <dbReference type="Google" id="ProtNLM"/>
    </source>
</evidence>
<dbReference type="Gene3D" id="1.25.40.20">
    <property type="entry name" value="Ankyrin repeat-containing domain"/>
    <property type="match status" value="2"/>
</dbReference>
<reference evidence="5" key="1">
    <citation type="submission" date="2021-03" db="EMBL/GenBank/DDBJ databases">
        <title>Comparative genomics and phylogenomic investigation of the class Geoglossomycetes provide insights into ecological specialization and systematics.</title>
        <authorList>
            <person name="Melie T."/>
            <person name="Pirro S."/>
            <person name="Miller A.N."/>
            <person name="Quandt A."/>
        </authorList>
    </citation>
    <scope>NUCLEOTIDE SEQUENCE</scope>
    <source>
        <strain evidence="5">GBOQ0MN5Z8</strain>
    </source>
</reference>
<dbReference type="PRINTS" id="PR01415">
    <property type="entry name" value="ANKYRIN"/>
</dbReference>
<feature type="region of interest" description="Disordered" evidence="4">
    <location>
        <begin position="246"/>
        <end position="271"/>
    </location>
</feature>
<dbReference type="InterPro" id="IPR036770">
    <property type="entry name" value="Ankyrin_rpt-contain_sf"/>
</dbReference>
<feature type="repeat" description="ANK" evidence="3">
    <location>
        <begin position="1"/>
        <end position="21"/>
    </location>
</feature>
<keyword evidence="6" id="KW-1185">Reference proteome</keyword>
<dbReference type="Pfam" id="PF12796">
    <property type="entry name" value="Ank_2"/>
    <property type="match status" value="1"/>
</dbReference>
<name>A0A9P8I159_9PEZI</name>
<feature type="repeat" description="ANK" evidence="3">
    <location>
        <begin position="88"/>
        <end position="120"/>
    </location>
</feature>